<feature type="region of interest" description="Disordered" evidence="1">
    <location>
        <begin position="55"/>
        <end position="88"/>
    </location>
</feature>
<dbReference type="AlphaFoldDB" id="A0AA86UKY1"/>
<dbReference type="Proteomes" id="UP001642409">
    <property type="component" value="Unassembled WGS sequence"/>
</dbReference>
<sequence length="172" mass="20302">MKQSRLSLGGSVSYSIPTRTQNHLVIIYLFSSLIYIRSYSVRSSFSRLLQLSEQLKQQSERRSSESGRRTRTRAPKTRRRNSFTSTQTLINKYSRLNQEFEKQNESEQKIQNDNNSVRRRHPPKSKCGRSTHNKRTCDTFEGQQNCKYHTYKEANSEPSQKYDDLKEIKILE</sequence>
<accession>A0AA86UKY1</accession>
<feature type="compositionally biased region" description="Basic residues" evidence="1">
    <location>
        <begin position="69"/>
        <end position="81"/>
    </location>
</feature>
<keyword evidence="4" id="KW-1185">Reference proteome</keyword>
<dbReference type="EMBL" id="CATOUU010000865">
    <property type="protein sequence ID" value="CAI9955272.1"/>
    <property type="molecule type" value="Genomic_DNA"/>
</dbReference>
<reference evidence="2" key="1">
    <citation type="submission" date="2023-06" db="EMBL/GenBank/DDBJ databases">
        <authorList>
            <person name="Kurt Z."/>
        </authorList>
    </citation>
    <scope>NUCLEOTIDE SEQUENCE</scope>
</reference>
<evidence type="ECO:0000313" key="3">
    <source>
        <dbReference type="EMBL" id="CAL5978955.1"/>
    </source>
</evidence>
<evidence type="ECO:0000313" key="2">
    <source>
        <dbReference type="EMBL" id="CAI9955272.1"/>
    </source>
</evidence>
<organism evidence="2">
    <name type="scientific">Hexamita inflata</name>
    <dbReference type="NCBI Taxonomy" id="28002"/>
    <lineage>
        <taxon>Eukaryota</taxon>
        <taxon>Metamonada</taxon>
        <taxon>Diplomonadida</taxon>
        <taxon>Hexamitidae</taxon>
        <taxon>Hexamitinae</taxon>
        <taxon>Hexamita</taxon>
    </lineage>
</organism>
<feature type="compositionally biased region" description="Basic residues" evidence="1">
    <location>
        <begin position="117"/>
        <end position="134"/>
    </location>
</feature>
<feature type="region of interest" description="Disordered" evidence="1">
    <location>
        <begin position="151"/>
        <end position="172"/>
    </location>
</feature>
<reference evidence="3 4" key="2">
    <citation type="submission" date="2024-07" db="EMBL/GenBank/DDBJ databases">
        <authorList>
            <person name="Akdeniz Z."/>
        </authorList>
    </citation>
    <scope>NUCLEOTIDE SEQUENCE [LARGE SCALE GENOMIC DNA]</scope>
</reference>
<protein>
    <submittedName>
        <fullName evidence="3">Hypothetical_protein</fullName>
    </submittedName>
</protein>
<name>A0AA86UKY1_9EUKA</name>
<gene>
    <name evidence="2" type="ORF">HINF_LOCUS42917</name>
    <name evidence="3" type="ORF">HINF_LOCUS5102</name>
</gene>
<evidence type="ECO:0000256" key="1">
    <source>
        <dbReference type="SAM" id="MobiDB-lite"/>
    </source>
</evidence>
<feature type="compositionally biased region" description="Basic and acidic residues" evidence="1">
    <location>
        <begin position="100"/>
        <end position="110"/>
    </location>
</feature>
<comment type="caution">
    <text evidence="2">The sequence shown here is derived from an EMBL/GenBank/DDBJ whole genome shotgun (WGS) entry which is preliminary data.</text>
</comment>
<proteinExistence type="predicted"/>
<evidence type="ECO:0000313" key="4">
    <source>
        <dbReference type="Proteomes" id="UP001642409"/>
    </source>
</evidence>
<dbReference type="EMBL" id="CAXDID020000010">
    <property type="protein sequence ID" value="CAL5978955.1"/>
    <property type="molecule type" value="Genomic_DNA"/>
</dbReference>
<feature type="region of interest" description="Disordered" evidence="1">
    <location>
        <begin position="100"/>
        <end position="134"/>
    </location>
</feature>
<feature type="compositionally biased region" description="Basic and acidic residues" evidence="1">
    <location>
        <begin position="58"/>
        <end position="68"/>
    </location>
</feature>